<dbReference type="InterPro" id="IPR043519">
    <property type="entry name" value="NT_sf"/>
</dbReference>
<keyword evidence="2" id="KW-1185">Reference proteome</keyword>
<name>A0A2U8WUZ0_9HYPH</name>
<accession>A0A2U8WUZ0</accession>
<reference evidence="1 2" key="1">
    <citation type="submission" date="2018-05" db="EMBL/GenBank/DDBJ databases">
        <title>Complete Genome Sequence of Methylobacterium sp. 17Sr1-28.</title>
        <authorList>
            <person name="Srinivasan S."/>
        </authorList>
    </citation>
    <scope>NUCLEOTIDE SEQUENCE [LARGE SCALE GENOMIC DNA]</scope>
    <source>
        <strain evidence="1 2">17Sr1-28</strain>
    </source>
</reference>
<proteinExistence type="predicted"/>
<dbReference type="OrthoDB" id="9799092at2"/>
<dbReference type="RefSeq" id="WP_109962135.1">
    <property type="nucleotide sequence ID" value="NZ_CP029553.1"/>
</dbReference>
<protein>
    <submittedName>
        <fullName evidence="1">GrpB family protein</fullName>
    </submittedName>
</protein>
<evidence type="ECO:0000313" key="1">
    <source>
        <dbReference type="EMBL" id="AWN49879.1"/>
    </source>
</evidence>
<dbReference type="Gene3D" id="3.30.460.10">
    <property type="entry name" value="Beta Polymerase, domain 2"/>
    <property type="match status" value="1"/>
</dbReference>
<sequence length="164" mass="18331">MPLTSALVSYDPRWPQMYADEAARLAAVFADRLIALHHVGSTAVPGLVAKPEIDILAEVGEGADTQQWDSPLADLGYRRGGDLSPDHLFFKRDVNGVRTHKLHVCTAHHPDAQKVLAFRNLLRADPAARERYGAFKQKIATDESLDMKRYLSLKEPFIAAMQRR</sequence>
<dbReference type="KEGG" id="mtea:DK419_05165"/>
<dbReference type="Pfam" id="PF04229">
    <property type="entry name" value="GrpB"/>
    <property type="match status" value="1"/>
</dbReference>
<dbReference type="PANTHER" id="PTHR34822">
    <property type="entry name" value="GRPB DOMAIN PROTEIN (AFU_ORTHOLOGUE AFUA_1G01530)"/>
    <property type="match status" value="1"/>
</dbReference>
<evidence type="ECO:0000313" key="2">
    <source>
        <dbReference type="Proteomes" id="UP000245444"/>
    </source>
</evidence>
<dbReference type="AlphaFoldDB" id="A0A2U8WUZ0"/>
<gene>
    <name evidence="1" type="ORF">DK419_05165</name>
</gene>
<dbReference type="InterPro" id="IPR007344">
    <property type="entry name" value="GrpB/CoaE"/>
</dbReference>
<dbReference type="Proteomes" id="UP000245444">
    <property type="component" value="Chromosome"/>
</dbReference>
<dbReference type="EMBL" id="CP029553">
    <property type="protein sequence ID" value="AWN49879.1"/>
    <property type="molecule type" value="Genomic_DNA"/>
</dbReference>
<dbReference type="PANTHER" id="PTHR34822:SF1">
    <property type="entry name" value="GRPB FAMILY PROTEIN"/>
    <property type="match status" value="1"/>
</dbReference>
<organism evidence="1 2">
    <name type="scientific">Methylobacterium terrae</name>
    <dbReference type="NCBI Taxonomy" id="2202827"/>
    <lineage>
        <taxon>Bacteria</taxon>
        <taxon>Pseudomonadati</taxon>
        <taxon>Pseudomonadota</taxon>
        <taxon>Alphaproteobacteria</taxon>
        <taxon>Hyphomicrobiales</taxon>
        <taxon>Methylobacteriaceae</taxon>
        <taxon>Methylobacterium</taxon>
    </lineage>
</organism>
<dbReference type="SUPFAM" id="SSF81301">
    <property type="entry name" value="Nucleotidyltransferase"/>
    <property type="match status" value="1"/>
</dbReference>